<feature type="region of interest" description="Disordered" evidence="1">
    <location>
        <begin position="238"/>
        <end position="260"/>
    </location>
</feature>
<accession>A0A222FFZ8</accession>
<evidence type="ECO:0008006" key="4">
    <source>
        <dbReference type="Google" id="ProtNLM"/>
    </source>
</evidence>
<feature type="compositionally biased region" description="Low complexity" evidence="1">
    <location>
        <begin position="213"/>
        <end position="227"/>
    </location>
</feature>
<name>A0A222FFZ8_9GAMM</name>
<dbReference type="Proteomes" id="UP000202440">
    <property type="component" value="Chromosome"/>
</dbReference>
<sequence length="420" mass="46757">MASADVSTPAQAQMVTDSLNQLTDVLIHRGDFASLAPEAISVLLAVRYAVQSVADHNYCPPSEELHELTGMSIDTIETGLDSLYRHGYLNRESFWRDGESHTCYRVRERQLMVNPEGEVDGELSWDLNNPADVFGLHEFRNLLASGSLGDAKVVHIERLQLNISSTRDDGVSVFHQPSTDEDGYFQDTVRPINAATQHILEEFHQRQQPIANDANQTQKAAAATNTAGDEPVTDVAADSVQPEQTTVNGTPADAASTASNTVSVADLSDALELERSSQPSSDEADHVDELDNEFKGVYQQYVARLHKEFSHALQTAEQAVRSTYHLKAEHQQQQPRQPIGLGMLLNGAKWQREMTQWQQEQLQLDNNYETSMAEQQRLMSALIPGTEGELPLYIREALEQIQLDHPHLATQAQRKLRNAL</sequence>
<organism evidence="2 3">
    <name type="scientific">Bacterioplanes sanyensis</name>
    <dbReference type="NCBI Taxonomy" id="1249553"/>
    <lineage>
        <taxon>Bacteria</taxon>
        <taxon>Pseudomonadati</taxon>
        <taxon>Pseudomonadota</taxon>
        <taxon>Gammaproteobacteria</taxon>
        <taxon>Oceanospirillales</taxon>
        <taxon>Oceanospirillaceae</taxon>
        <taxon>Bacterioplanes</taxon>
    </lineage>
</organism>
<dbReference type="RefSeq" id="WP_094059198.1">
    <property type="nucleotide sequence ID" value="NZ_CP022530.1"/>
</dbReference>
<feature type="region of interest" description="Disordered" evidence="1">
    <location>
        <begin position="213"/>
        <end position="232"/>
    </location>
</feature>
<dbReference type="AlphaFoldDB" id="A0A222FFZ8"/>
<proteinExistence type="predicted"/>
<evidence type="ECO:0000313" key="2">
    <source>
        <dbReference type="EMBL" id="ASP37997.1"/>
    </source>
</evidence>
<keyword evidence="3" id="KW-1185">Reference proteome</keyword>
<evidence type="ECO:0000256" key="1">
    <source>
        <dbReference type="SAM" id="MobiDB-lite"/>
    </source>
</evidence>
<reference evidence="2 3" key="1">
    <citation type="submission" date="2017-07" db="EMBL/GenBank/DDBJ databases">
        <title>Annotated genome sequence of Bacterioplanes sanyensis isolated from Red Sea.</title>
        <authorList>
            <person name="Rehman Z.U."/>
        </authorList>
    </citation>
    <scope>NUCLEOTIDE SEQUENCE [LARGE SCALE GENOMIC DNA]</scope>
    <source>
        <strain evidence="2 3">NV9</strain>
    </source>
</reference>
<evidence type="ECO:0000313" key="3">
    <source>
        <dbReference type="Proteomes" id="UP000202440"/>
    </source>
</evidence>
<dbReference type="EMBL" id="CP022530">
    <property type="protein sequence ID" value="ASP37997.1"/>
    <property type="molecule type" value="Genomic_DNA"/>
</dbReference>
<dbReference type="KEGG" id="bsan:CHH28_04575"/>
<protein>
    <recommendedName>
        <fullName evidence="4">Helix-turn-helix domain-containing protein</fullName>
    </recommendedName>
</protein>
<gene>
    <name evidence="2" type="ORF">CHH28_04575</name>
</gene>